<dbReference type="HAMAP" id="MF_01357">
    <property type="entry name" value="NDH1_NuoC"/>
    <property type="match status" value="1"/>
</dbReference>
<reference evidence="5" key="1">
    <citation type="journal article" date="2016" name="Sci. Rep.">
        <title>Comparative genomics of mitochondria in chlorarachniophyte algae: endosymbiotic gene transfer and organellar genome dynamics.</title>
        <authorList>
            <person name="Tanifuji G."/>
            <person name="Archibald J.M."/>
            <person name="Hashimoto T."/>
        </authorList>
    </citation>
    <scope>NUCLEOTIDE SEQUENCE</scope>
    <source>
        <strain evidence="5">CCMP622</strain>
    </source>
</reference>
<evidence type="ECO:0000259" key="4">
    <source>
        <dbReference type="Pfam" id="PF00329"/>
    </source>
</evidence>
<dbReference type="PANTHER" id="PTHR10884:SF14">
    <property type="entry name" value="NADH DEHYDROGENASE [UBIQUINONE] IRON-SULFUR PROTEIN 3, MITOCHONDRIAL"/>
    <property type="match status" value="1"/>
</dbReference>
<dbReference type="NCBIfam" id="TIGR01961">
    <property type="entry name" value="NuoC_fam"/>
    <property type="match status" value="1"/>
</dbReference>
<dbReference type="EMBL" id="KT806043">
    <property type="protein sequence ID" value="AMN87094.1"/>
    <property type="molecule type" value="Genomic_DNA"/>
</dbReference>
<dbReference type="Pfam" id="PF00329">
    <property type="entry name" value="Complex1_30kDa"/>
    <property type="match status" value="1"/>
</dbReference>
<evidence type="ECO:0000313" key="5">
    <source>
        <dbReference type="EMBL" id="AMN87094.1"/>
    </source>
</evidence>
<evidence type="ECO:0000256" key="2">
    <source>
        <dbReference type="ARBA" id="ARBA00022448"/>
    </source>
</evidence>
<accession>A0A140GYS2</accession>
<keyword evidence="3" id="KW-1278">Translocase</keyword>
<keyword evidence="2 3" id="KW-0813">Transport</keyword>
<evidence type="ECO:0000256" key="3">
    <source>
        <dbReference type="RuleBase" id="RU003456"/>
    </source>
</evidence>
<dbReference type="Gene3D" id="3.30.460.80">
    <property type="entry name" value="NADH:ubiquinone oxidoreductase, 30kDa subunit"/>
    <property type="match status" value="1"/>
</dbReference>
<keyword evidence="3" id="KW-0520">NAD</keyword>
<dbReference type="PANTHER" id="PTHR10884">
    <property type="entry name" value="NADH DEHYDROGENASE UBIQUINONE IRON-SULFUR PROTEIN 3"/>
    <property type="match status" value="1"/>
</dbReference>
<dbReference type="InterPro" id="IPR037232">
    <property type="entry name" value="NADH_quin_OxRdtase_su_C/D-like"/>
</dbReference>
<dbReference type="PROSITE" id="PS00542">
    <property type="entry name" value="COMPLEX1_30K"/>
    <property type="match status" value="1"/>
</dbReference>
<dbReference type="InterPro" id="IPR001268">
    <property type="entry name" value="NADH_UbQ_OxRdtase_30kDa_su"/>
</dbReference>
<dbReference type="InterPro" id="IPR020396">
    <property type="entry name" value="NADH_UbQ_OxRdtase_CS"/>
</dbReference>
<comment type="similarity">
    <text evidence="1 3">Belongs to the complex I 30 kDa subunit family.</text>
</comment>
<protein>
    <submittedName>
        <fullName evidence="5">NADH dehydrogenase subunit 9</fullName>
    </submittedName>
</protein>
<sequence length="184" mass="20983">MLLDNYSKWLNNALSPVCYGSRAQGWDLVLRVKAEDVVRVLMFLQSSSGSSFKVLSDLAVIDRPSSKNRFSLVYNLLSLKYQCRIFLRLTLSEGAGVPSAVPVFAGADWMEREAWDLFGVFFIGHPDLRRILTDYGFSGHPLRKDFPLTGYFESCYDSGVRRVVYEPVELAQEFRVFSFPASWK</sequence>
<dbReference type="InterPro" id="IPR010218">
    <property type="entry name" value="NADH_DH_suC"/>
</dbReference>
<feature type="domain" description="NADH:ubiquinone oxidoreductase 30kDa subunit" evidence="4">
    <location>
        <begin position="31"/>
        <end position="151"/>
    </location>
</feature>
<name>A0A140GYS2_9EUKA</name>
<dbReference type="GO" id="GO:0008137">
    <property type="term" value="F:NADH dehydrogenase (ubiquinone) activity"/>
    <property type="evidence" value="ECO:0007669"/>
    <property type="project" value="InterPro"/>
</dbReference>
<dbReference type="SUPFAM" id="SSF143243">
    <property type="entry name" value="Nqo5-like"/>
    <property type="match status" value="1"/>
</dbReference>
<dbReference type="GeneID" id="27074344"/>
<proteinExistence type="inferred from homology"/>
<organism evidence="5">
    <name type="scientific">Lotharella oceanica</name>
    <dbReference type="NCBI Taxonomy" id="641309"/>
    <lineage>
        <taxon>Eukaryota</taxon>
        <taxon>Sar</taxon>
        <taxon>Rhizaria</taxon>
        <taxon>Cercozoa</taxon>
        <taxon>Chlorarachniophyceae</taxon>
        <taxon>Lotharella</taxon>
    </lineage>
</organism>
<dbReference type="GO" id="GO:0016651">
    <property type="term" value="F:oxidoreductase activity, acting on NAD(P)H"/>
    <property type="evidence" value="ECO:0007669"/>
    <property type="project" value="InterPro"/>
</dbReference>
<keyword evidence="5" id="KW-0496">Mitochondrion</keyword>
<dbReference type="AlphaFoldDB" id="A0A140GYS2"/>
<dbReference type="RefSeq" id="YP_009240013.1">
    <property type="nucleotide sequence ID" value="NC_029731.1"/>
</dbReference>
<geneLocation type="mitochondrion" evidence="5"/>
<gene>
    <name evidence="5" type="primary">nad9</name>
    <name evidence="5" type="ORF">AN617_47</name>
</gene>
<evidence type="ECO:0000256" key="1">
    <source>
        <dbReference type="ARBA" id="ARBA00007569"/>
    </source>
</evidence>